<keyword evidence="3" id="KW-1185">Reference proteome</keyword>
<protein>
    <submittedName>
        <fullName evidence="2">MFS transporter</fullName>
    </submittedName>
</protein>
<dbReference type="RefSeq" id="WP_344690682.1">
    <property type="nucleotide sequence ID" value="NZ_BAAAVV010000013.1"/>
</dbReference>
<feature type="transmembrane region" description="Helical" evidence="1">
    <location>
        <begin position="216"/>
        <end position="238"/>
    </location>
</feature>
<feature type="transmembrane region" description="Helical" evidence="1">
    <location>
        <begin position="78"/>
        <end position="98"/>
    </location>
</feature>
<evidence type="ECO:0000256" key="1">
    <source>
        <dbReference type="SAM" id="Phobius"/>
    </source>
</evidence>
<dbReference type="Pfam" id="PF07690">
    <property type="entry name" value="MFS_1"/>
    <property type="match status" value="1"/>
</dbReference>
<dbReference type="PANTHER" id="PTHR23542:SF1">
    <property type="entry name" value="MAJOR FACILITATOR SUPERFAMILY (MFS) PROFILE DOMAIN-CONTAINING PROTEIN"/>
    <property type="match status" value="1"/>
</dbReference>
<feature type="transmembrane region" description="Helical" evidence="1">
    <location>
        <begin position="140"/>
        <end position="164"/>
    </location>
</feature>
<evidence type="ECO:0000313" key="2">
    <source>
        <dbReference type="EMBL" id="GAA3180728.1"/>
    </source>
</evidence>
<dbReference type="EMBL" id="BAAAVV010000013">
    <property type="protein sequence ID" value="GAA3180728.1"/>
    <property type="molecule type" value="Genomic_DNA"/>
</dbReference>
<keyword evidence="1" id="KW-1133">Transmembrane helix</keyword>
<gene>
    <name evidence="2" type="ORF">GCM10010531_38570</name>
</gene>
<dbReference type="Gene3D" id="1.20.1250.20">
    <property type="entry name" value="MFS general substrate transporter like domains"/>
    <property type="match status" value="2"/>
</dbReference>
<feature type="transmembrane region" description="Helical" evidence="1">
    <location>
        <begin position="301"/>
        <end position="323"/>
    </location>
</feature>
<dbReference type="InterPro" id="IPR011701">
    <property type="entry name" value="MFS"/>
</dbReference>
<keyword evidence="1" id="KW-0472">Membrane</keyword>
<feature type="transmembrane region" description="Helical" evidence="1">
    <location>
        <begin position="335"/>
        <end position="358"/>
    </location>
</feature>
<feature type="transmembrane region" description="Helical" evidence="1">
    <location>
        <begin position="364"/>
        <end position="386"/>
    </location>
</feature>
<feature type="transmembrane region" description="Helical" evidence="1">
    <location>
        <begin position="170"/>
        <end position="195"/>
    </location>
</feature>
<organism evidence="2 3">
    <name type="scientific">Blastococcus jejuensis</name>
    <dbReference type="NCBI Taxonomy" id="351224"/>
    <lineage>
        <taxon>Bacteria</taxon>
        <taxon>Bacillati</taxon>
        <taxon>Actinomycetota</taxon>
        <taxon>Actinomycetes</taxon>
        <taxon>Geodermatophilales</taxon>
        <taxon>Geodermatophilaceae</taxon>
        <taxon>Blastococcus</taxon>
    </lineage>
</organism>
<keyword evidence="1" id="KW-0812">Transmembrane</keyword>
<reference evidence="3" key="1">
    <citation type="journal article" date="2019" name="Int. J. Syst. Evol. Microbiol.">
        <title>The Global Catalogue of Microorganisms (GCM) 10K type strain sequencing project: providing services to taxonomists for standard genome sequencing and annotation.</title>
        <authorList>
            <consortium name="The Broad Institute Genomics Platform"/>
            <consortium name="The Broad Institute Genome Sequencing Center for Infectious Disease"/>
            <person name="Wu L."/>
            <person name="Ma J."/>
        </authorList>
    </citation>
    <scope>NUCLEOTIDE SEQUENCE [LARGE SCALE GENOMIC DNA]</scope>
    <source>
        <strain evidence="3">JCM 15614</strain>
    </source>
</reference>
<feature type="transmembrane region" description="Helical" evidence="1">
    <location>
        <begin position="12"/>
        <end position="38"/>
    </location>
</feature>
<evidence type="ECO:0000313" key="3">
    <source>
        <dbReference type="Proteomes" id="UP001499924"/>
    </source>
</evidence>
<sequence length="401" mass="39473">MRAYLTVWRLPSAPVLLVAGFAGRLPSAMVPLALLLMVQQQTGSYAVAGLAAATLGIAMAVMAPVLGRLADRRGPRRVLFAEAALYPVMLAALVAVVLGGAPTAAVIAASAAAGATTPLVSGTVRALWSRVDPAVRPTAYALDATATELVFVAGPTTVAALTVLASPAVAVAVAGVLAVAGALGLATSGAMRAWVPVAGPRTGLLSTVTAPGMPRVLLSGSALMLGFGGLEVAIPAFADAAGTPGISGVLLAVWALGSVAGGLWFGARVVSATLPRQYRWGLLGVTIGLAPLAMVESPWALGALLFLGGTAIAPTLTVQSSLVGSIAPAHATTEAFTWLSTIAFGASAIGAAVGGALIEGPSGVSGSLMLAAGGAALAVALTLVPGRRPAVVRSRREPVAA</sequence>
<feature type="transmembrane region" description="Helical" evidence="1">
    <location>
        <begin position="278"/>
        <end position="295"/>
    </location>
</feature>
<dbReference type="PANTHER" id="PTHR23542">
    <property type="match status" value="1"/>
</dbReference>
<comment type="caution">
    <text evidence="2">The sequence shown here is derived from an EMBL/GenBank/DDBJ whole genome shotgun (WGS) entry which is preliminary data.</text>
</comment>
<dbReference type="InterPro" id="IPR036259">
    <property type="entry name" value="MFS_trans_sf"/>
</dbReference>
<proteinExistence type="predicted"/>
<feature type="transmembrane region" description="Helical" evidence="1">
    <location>
        <begin position="104"/>
        <end position="128"/>
    </location>
</feature>
<accession>A0ABP6PM24</accession>
<name>A0ABP6PM24_9ACTN</name>
<dbReference type="SUPFAM" id="SSF103473">
    <property type="entry name" value="MFS general substrate transporter"/>
    <property type="match status" value="1"/>
</dbReference>
<feature type="transmembrane region" description="Helical" evidence="1">
    <location>
        <begin position="44"/>
        <end position="66"/>
    </location>
</feature>
<feature type="transmembrane region" description="Helical" evidence="1">
    <location>
        <begin position="244"/>
        <end position="266"/>
    </location>
</feature>
<dbReference type="Proteomes" id="UP001499924">
    <property type="component" value="Unassembled WGS sequence"/>
</dbReference>